<dbReference type="Proteomes" id="UP000053617">
    <property type="component" value="Unassembled WGS sequence"/>
</dbReference>
<dbReference type="PANTHER" id="PTHR38788">
    <property type="entry name" value="CLR5 DOMAIN-CONTAINING PROTEIN"/>
    <property type="match status" value="1"/>
</dbReference>
<proteinExistence type="predicted"/>
<dbReference type="STRING" id="1442369.A0A0D2I8G2"/>
<dbReference type="GeneID" id="25296169"/>
<dbReference type="EMBL" id="KN847480">
    <property type="protein sequence ID" value="KIX02159.1"/>
    <property type="molecule type" value="Genomic_DNA"/>
</dbReference>
<reference evidence="2 3" key="1">
    <citation type="submission" date="2015-01" db="EMBL/GenBank/DDBJ databases">
        <title>The Genome Sequence of Rhinocladiella mackenzie CBS 650.93.</title>
        <authorList>
            <consortium name="The Broad Institute Genomics Platform"/>
            <person name="Cuomo C."/>
            <person name="de Hoog S."/>
            <person name="Gorbushina A."/>
            <person name="Stielow B."/>
            <person name="Teixiera M."/>
            <person name="Abouelleil A."/>
            <person name="Chapman S.B."/>
            <person name="Priest M."/>
            <person name="Young S.K."/>
            <person name="Wortman J."/>
            <person name="Nusbaum C."/>
            <person name="Birren B."/>
        </authorList>
    </citation>
    <scope>NUCLEOTIDE SEQUENCE [LARGE SCALE GENOMIC DNA]</scope>
    <source>
        <strain evidence="2 3">CBS 650.93</strain>
    </source>
</reference>
<dbReference type="InterPro" id="IPR025676">
    <property type="entry name" value="Clr5_dom"/>
</dbReference>
<dbReference type="RefSeq" id="XP_013269295.1">
    <property type="nucleotide sequence ID" value="XM_013413841.1"/>
</dbReference>
<evidence type="ECO:0000313" key="3">
    <source>
        <dbReference type="Proteomes" id="UP000053617"/>
    </source>
</evidence>
<name>A0A0D2I8G2_9EURO</name>
<dbReference type="InterPro" id="IPR011990">
    <property type="entry name" value="TPR-like_helical_dom_sf"/>
</dbReference>
<dbReference type="SUPFAM" id="SSF48452">
    <property type="entry name" value="TPR-like"/>
    <property type="match status" value="1"/>
</dbReference>
<feature type="domain" description="Clr5" evidence="1">
    <location>
        <begin position="16"/>
        <end position="68"/>
    </location>
</feature>
<sequence length="732" mass="83228">MATTQGVRTRRRAPRKDEWERIEPYLKDLYINQRLPLKKVMDILATGHNFHATMPMYKLRMKNWDLRKNFKLEELEAVAKTTEAFVQAGLKPPKASVNDRDVPETRVKRHFGAAFQQNGPQKLNRSTAPTKRATRLDRYPRKKIARRQGLPKLPMVLLHPSEEMQGLYSTMIQINNYYQWRITVGYDYFYQKQRKDHGHNQTHYVYDIDVVLDAMSDGLNAFDAGAWELAQASISHVCAKIPDLFSQQHPDLIVTLLRRCRHCFSGRTSLLQTSLLSYLAALARKLLGEIHPVPKILDLARRPGGLAESSHRILELMRKIAIKQEYTCSDRVLLLERRMARTLIEDGQYHAANAFCQALLPRYRSILGEHHKQYRDFLLCSAKVHAHQGDLDEAERDLLYLVSLDESFDEELSWVTVKAMELLASVYEWKSDHQDAVWWYQEVYRGYAMLDGPEHSSSQLTLHFLKMAQANLRRQTGKFETYSESSSNDEDSDGDASEIIAGLQQKIMLLDLEGARGETVRPAPWEVNNAISDAVDGKIGVREHERRIDTPTDTDEPEDFLQAEIGSSSCASSAHMGSNGINEMLETKNEPTILDTSVPMEGLSTYLGFDDFGRAGMYGDNLSNTGMGIDYVGEIQDSKPVEEPSVDIPAEAFAAAEKYISSLPVLDADIDFGHFEDIGDMNGDLDIVPMTLDTESGVNNLDLGASGCDEMKDWWPLQGEDITMHYEQSFWY</sequence>
<evidence type="ECO:0000313" key="2">
    <source>
        <dbReference type="EMBL" id="KIX02159.1"/>
    </source>
</evidence>
<evidence type="ECO:0000259" key="1">
    <source>
        <dbReference type="Pfam" id="PF14420"/>
    </source>
</evidence>
<protein>
    <recommendedName>
        <fullName evidence="1">Clr5 domain-containing protein</fullName>
    </recommendedName>
</protein>
<accession>A0A0D2I8G2</accession>
<dbReference type="VEuPathDB" id="FungiDB:Z518_08098"/>
<dbReference type="OrthoDB" id="194358at2759"/>
<dbReference type="PANTHER" id="PTHR38788:SF3">
    <property type="entry name" value="CLR5 DOMAIN-CONTAINING PROTEIN"/>
    <property type="match status" value="1"/>
</dbReference>
<dbReference type="HOGENOM" id="CLU_378616_0_0_1"/>
<gene>
    <name evidence="2" type="ORF">Z518_08098</name>
</gene>
<organism evidence="2 3">
    <name type="scientific">Rhinocladiella mackenziei CBS 650.93</name>
    <dbReference type="NCBI Taxonomy" id="1442369"/>
    <lineage>
        <taxon>Eukaryota</taxon>
        <taxon>Fungi</taxon>
        <taxon>Dikarya</taxon>
        <taxon>Ascomycota</taxon>
        <taxon>Pezizomycotina</taxon>
        <taxon>Eurotiomycetes</taxon>
        <taxon>Chaetothyriomycetidae</taxon>
        <taxon>Chaetothyriales</taxon>
        <taxon>Herpotrichiellaceae</taxon>
        <taxon>Rhinocladiella</taxon>
    </lineage>
</organism>
<dbReference type="AlphaFoldDB" id="A0A0D2I8G2"/>
<keyword evidence="3" id="KW-1185">Reference proteome</keyword>
<dbReference type="Pfam" id="PF14420">
    <property type="entry name" value="Clr5"/>
    <property type="match status" value="1"/>
</dbReference>
<dbReference type="Gene3D" id="1.25.40.10">
    <property type="entry name" value="Tetratricopeptide repeat domain"/>
    <property type="match status" value="1"/>
</dbReference>